<dbReference type="GO" id="GO:0005525">
    <property type="term" value="F:GTP binding"/>
    <property type="evidence" value="ECO:0007669"/>
    <property type="project" value="UniProtKB-KW"/>
</dbReference>
<feature type="domain" description="Tr-type G" evidence="12">
    <location>
        <begin position="130"/>
        <end position="302"/>
    </location>
</feature>
<comment type="similarity">
    <text evidence="1 8 9">Belongs to the TRAFAC class translation factor GTPase superfamily. Classic translation factor GTPase family. IF-2 subfamily.</text>
</comment>
<dbReference type="InterPro" id="IPR053905">
    <property type="entry name" value="EF-G-like_DII"/>
</dbReference>
<comment type="caution">
    <text evidence="8">Lacks conserved residue(s) required for the propagation of feature annotation.</text>
</comment>
<evidence type="ECO:0000313" key="13">
    <source>
        <dbReference type="EMBL" id="AXK51263.1"/>
    </source>
</evidence>
<dbReference type="InterPro" id="IPR000795">
    <property type="entry name" value="T_Tr_GTP-bd_dom"/>
</dbReference>
<dbReference type="AlphaFoldDB" id="A0A345Z3T4"/>
<dbReference type="PRINTS" id="PR00315">
    <property type="entry name" value="ELONGATNFCT"/>
</dbReference>
<dbReference type="InterPro" id="IPR005225">
    <property type="entry name" value="Small_GTP-bd"/>
</dbReference>
<dbReference type="PANTHER" id="PTHR43381">
    <property type="entry name" value="TRANSLATION INITIATION FACTOR IF-2-RELATED"/>
    <property type="match status" value="1"/>
</dbReference>
<evidence type="ECO:0000256" key="5">
    <source>
        <dbReference type="ARBA" id="ARBA00022917"/>
    </source>
</evidence>
<dbReference type="PANTHER" id="PTHR43381:SF5">
    <property type="entry name" value="TR-TYPE G DOMAIN-CONTAINING PROTEIN"/>
    <property type="match status" value="1"/>
</dbReference>
<comment type="subcellular location">
    <subcellularLocation>
        <location evidence="8">Cytoplasm</location>
    </subcellularLocation>
</comment>
<dbReference type="RefSeq" id="WP_115558169.1">
    <property type="nucleotide sequence ID" value="NZ_CP031376.1"/>
</dbReference>
<dbReference type="GO" id="GO:0003924">
    <property type="term" value="F:GTPase activity"/>
    <property type="evidence" value="ECO:0007669"/>
    <property type="project" value="UniProtKB-UniRule"/>
</dbReference>
<dbReference type="InterPro" id="IPR015760">
    <property type="entry name" value="TIF_IF2"/>
</dbReference>
<reference evidence="13 14" key="1">
    <citation type="submission" date="2018-07" db="EMBL/GenBank/DDBJ databases">
        <title>Complete genome sequence of Spiroplasma alleghenense PLHS-1 (ATCC 51752).</title>
        <authorList>
            <person name="Chou L."/>
            <person name="Lee T.-Y."/>
            <person name="Tsai Y.-M."/>
            <person name="Kuo C.-H."/>
        </authorList>
    </citation>
    <scope>NUCLEOTIDE SEQUENCE [LARGE SCALE GENOMIC DNA]</scope>
    <source>
        <strain evidence="13 14">PLHS-1</strain>
    </source>
</reference>
<dbReference type="FunFam" id="2.40.30.10:FF:000054">
    <property type="entry name" value="Translation initiation factor IF-2"/>
    <property type="match status" value="1"/>
</dbReference>
<dbReference type="InterPro" id="IPR006847">
    <property type="entry name" value="IF2_N"/>
</dbReference>
<dbReference type="HAMAP" id="MF_00100_B">
    <property type="entry name" value="IF_2_B"/>
    <property type="match status" value="1"/>
</dbReference>
<keyword evidence="5 8" id="KW-0648">Protein biosynthesis</keyword>
<comment type="function">
    <text evidence="7 8 9">One of the essential components for the initiation of protein synthesis. Protects formylmethionyl-tRNA from spontaneous hydrolysis and promotes its binding to the 30S ribosomal subunits. Also involved in the hydrolysis of GTP during the formation of the 70S ribosomal complex.</text>
</comment>
<accession>A0A345Z3T4</accession>
<feature type="compositionally biased region" description="Polar residues" evidence="11">
    <location>
        <begin position="1"/>
        <end position="17"/>
    </location>
</feature>
<dbReference type="Proteomes" id="UP000254792">
    <property type="component" value="Chromosome"/>
</dbReference>
<dbReference type="PROSITE" id="PS51722">
    <property type="entry name" value="G_TR_2"/>
    <property type="match status" value="1"/>
</dbReference>
<evidence type="ECO:0000256" key="9">
    <source>
        <dbReference type="RuleBase" id="RU000644"/>
    </source>
</evidence>
<dbReference type="SUPFAM" id="SSF52156">
    <property type="entry name" value="Initiation factor IF2/eIF5b, domain 3"/>
    <property type="match status" value="1"/>
</dbReference>
<dbReference type="FunFam" id="3.40.50.10050:FF:000001">
    <property type="entry name" value="Translation initiation factor IF-2"/>
    <property type="match status" value="1"/>
</dbReference>
<dbReference type="InterPro" id="IPR027417">
    <property type="entry name" value="P-loop_NTPase"/>
</dbReference>
<dbReference type="GO" id="GO:0003743">
    <property type="term" value="F:translation initiation factor activity"/>
    <property type="evidence" value="ECO:0007669"/>
    <property type="project" value="UniProtKB-UniRule"/>
</dbReference>
<dbReference type="SUPFAM" id="SSF50447">
    <property type="entry name" value="Translation proteins"/>
    <property type="match status" value="2"/>
</dbReference>
<dbReference type="CDD" id="cd03702">
    <property type="entry name" value="IF2_mtIF2_II"/>
    <property type="match status" value="1"/>
</dbReference>
<protein>
    <recommendedName>
        <fullName evidence="2 8">Translation initiation factor IF-2</fullName>
    </recommendedName>
</protein>
<feature type="binding site" evidence="8">
    <location>
        <begin position="242"/>
        <end position="245"/>
    </location>
    <ligand>
        <name>GTP</name>
        <dbReference type="ChEBI" id="CHEBI:37565"/>
    </ligand>
</feature>
<feature type="region of interest" description="Disordered" evidence="11">
    <location>
        <begin position="1"/>
        <end position="28"/>
    </location>
</feature>
<dbReference type="OrthoDB" id="9811804at2"/>
<evidence type="ECO:0000259" key="12">
    <source>
        <dbReference type="PROSITE" id="PS51722"/>
    </source>
</evidence>
<feature type="binding site" evidence="8">
    <location>
        <begin position="188"/>
        <end position="192"/>
    </location>
    <ligand>
        <name>GTP</name>
        <dbReference type="ChEBI" id="CHEBI:37565"/>
    </ligand>
</feature>
<keyword evidence="4 8" id="KW-0547">Nucleotide-binding</keyword>
<keyword evidence="10" id="KW-0175">Coiled coil</keyword>
<evidence type="ECO:0000313" key="14">
    <source>
        <dbReference type="Proteomes" id="UP000254792"/>
    </source>
</evidence>
<dbReference type="EMBL" id="CP031376">
    <property type="protein sequence ID" value="AXK51263.1"/>
    <property type="molecule type" value="Genomic_DNA"/>
</dbReference>
<dbReference type="InterPro" id="IPR036925">
    <property type="entry name" value="TIF_IF2_dom3_sf"/>
</dbReference>
<evidence type="ECO:0000256" key="6">
    <source>
        <dbReference type="ARBA" id="ARBA00023134"/>
    </source>
</evidence>
<dbReference type="InterPro" id="IPR044145">
    <property type="entry name" value="IF2_II"/>
</dbReference>
<dbReference type="Pfam" id="PF22042">
    <property type="entry name" value="EF-G_D2"/>
    <property type="match status" value="1"/>
</dbReference>
<proteinExistence type="inferred from homology"/>
<evidence type="ECO:0000256" key="10">
    <source>
        <dbReference type="SAM" id="Coils"/>
    </source>
</evidence>
<dbReference type="Gene3D" id="3.40.50.10050">
    <property type="entry name" value="Translation initiation factor IF- 2, domain 3"/>
    <property type="match status" value="1"/>
</dbReference>
<dbReference type="InterPro" id="IPR023115">
    <property type="entry name" value="TIF_IF2_dom3"/>
</dbReference>
<dbReference type="NCBIfam" id="TIGR00231">
    <property type="entry name" value="small_GTP"/>
    <property type="match status" value="1"/>
</dbReference>
<sequence length="630" mass="68946">MATKNVKSNKPSGSKSKQNPDKSKLKAHSNTLKSQLNETKATGLIDGVFIFTGPITISEFGKKINKNVAEIVKYFFKSGGMVTPNTSLTEEQIGELALEFGFDFKKEVEVTKSNIFETLQVDDNEADLKARPAVVTIMGHVDHGKTTLLDSIRNTNINVTDGEFGGITQHIGAYQIKTDKNQKITFIDTPGHEAFTEMRARGADVTDIVILVVAADDGVMPQTEEAIDHAKAAAVPIIVFVNKIDKPGADSNRVKTELMRFNIVAEEFGGDVPFIEGSAKNRQGLENLLETIILVSELKELKANPEKFATGTVIEAHLSKSRGPMATVLVQHGTLNMRNLVVAGATYGLIKDMENENGAKVKSALPSQPVVLVGLNEVPRAGDKFMVVSEEKMARDIAEAQLERQIQESRNKAQSFTLDSIKNQIDQGNLKSVNVILKADTQGSVEAVRNSLQKITIPGVKLDVIRATVGAISNSDITLALASNAIVYGFNVRPTAQVRQKADEDGVEVRLHTIIYKVIEELEEAAKGMLDPIFEEKVLGQAEVRQIFKHSQVGTIAGCHVIDGVIPRGSKLRILRDGIIIYTGELSSLKHVKEEIKEAKKDQDCGLTIKNFNDIKENDIIEVYKVEEVK</sequence>
<dbReference type="Gene3D" id="2.40.30.10">
    <property type="entry name" value="Translation factors"/>
    <property type="match status" value="2"/>
</dbReference>
<keyword evidence="14" id="KW-1185">Reference proteome</keyword>
<dbReference type="FunFam" id="3.40.50.300:FF:000019">
    <property type="entry name" value="Translation initiation factor IF-2"/>
    <property type="match status" value="1"/>
</dbReference>
<organism evidence="13 14">
    <name type="scientific">Spiroplasma alleghenense</name>
    <dbReference type="NCBI Taxonomy" id="216931"/>
    <lineage>
        <taxon>Bacteria</taxon>
        <taxon>Bacillati</taxon>
        <taxon>Mycoplasmatota</taxon>
        <taxon>Mollicutes</taxon>
        <taxon>Entomoplasmatales</taxon>
        <taxon>Spiroplasmataceae</taxon>
        <taxon>Spiroplasma</taxon>
    </lineage>
</organism>
<feature type="coiled-coil region" evidence="10">
    <location>
        <begin position="388"/>
        <end position="419"/>
    </location>
</feature>
<dbReference type="SUPFAM" id="SSF52540">
    <property type="entry name" value="P-loop containing nucleoside triphosphate hydrolases"/>
    <property type="match status" value="1"/>
</dbReference>
<dbReference type="GO" id="GO:0005829">
    <property type="term" value="C:cytosol"/>
    <property type="evidence" value="ECO:0007669"/>
    <property type="project" value="TreeGrafter"/>
</dbReference>
<name>A0A345Z3T4_9MOLU</name>
<keyword evidence="6 8" id="KW-0342">GTP-binding</keyword>
<evidence type="ECO:0000256" key="4">
    <source>
        <dbReference type="ARBA" id="ARBA00022741"/>
    </source>
</evidence>
<evidence type="ECO:0000256" key="7">
    <source>
        <dbReference type="ARBA" id="ARBA00025162"/>
    </source>
</evidence>
<dbReference type="CDD" id="cd01887">
    <property type="entry name" value="IF2_eIF5B"/>
    <property type="match status" value="1"/>
</dbReference>
<feature type="binding site" evidence="8">
    <location>
        <begin position="139"/>
        <end position="146"/>
    </location>
    <ligand>
        <name>GTP</name>
        <dbReference type="ChEBI" id="CHEBI:37565"/>
    </ligand>
</feature>
<dbReference type="KEGG" id="salx:SALLE_v1c05910"/>
<evidence type="ECO:0000256" key="3">
    <source>
        <dbReference type="ARBA" id="ARBA00022540"/>
    </source>
</evidence>
<dbReference type="Gene3D" id="3.40.50.300">
    <property type="entry name" value="P-loop containing nucleotide triphosphate hydrolases"/>
    <property type="match status" value="1"/>
</dbReference>
<dbReference type="FunFam" id="2.40.30.10:FF:000008">
    <property type="entry name" value="Translation initiation factor IF-2"/>
    <property type="match status" value="1"/>
</dbReference>
<dbReference type="Pfam" id="PF11987">
    <property type="entry name" value="IF-2"/>
    <property type="match status" value="1"/>
</dbReference>
<dbReference type="Pfam" id="PF04760">
    <property type="entry name" value="IF2_N"/>
    <property type="match status" value="1"/>
</dbReference>
<evidence type="ECO:0000256" key="8">
    <source>
        <dbReference type="HAMAP-Rule" id="MF_00100"/>
    </source>
</evidence>
<dbReference type="InterPro" id="IPR009000">
    <property type="entry name" value="Transl_B-barrel_sf"/>
</dbReference>
<gene>
    <name evidence="8 13" type="primary">infB</name>
    <name evidence="13" type="ORF">SALLE_v1c05910</name>
</gene>
<evidence type="ECO:0000256" key="1">
    <source>
        <dbReference type="ARBA" id="ARBA00007733"/>
    </source>
</evidence>
<keyword evidence="3 8" id="KW-0396">Initiation factor</keyword>
<dbReference type="NCBIfam" id="TIGR00487">
    <property type="entry name" value="IF-2"/>
    <property type="match status" value="1"/>
</dbReference>
<dbReference type="Pfam" id="PF00009">
    <property type="entry name" value="GTP_EFTU"/>
    <property type="match status" value="1"/>
</dbReference>
<dbReference type="InterPro" id="IPR000178">
    <property type="entry name" value="TF_IF2_bacterial-like"/>
</dbReference>
<evidence type="ECO:0000256" key="2">
    <source>
        <dbReference type="ARBA" id="ARBA00020675"/>
    </source>
</evidence>
<evidence type="ECO:0000256" key="11">
    <source>
        <dbReference type="SAM" id="MobiDB-lite"/>
    </source>
</evidence>
<dbReference type="CDD" id="cd03692">
    <property type="entry name" value="mtIF2_IVc"/>
    <property type="match status" value="1"/>
</dbReference>
<keyword evidence="8" id="KW-0963">Cytoplasm</keyword>